<dbReference type="OMA" id="YEATHLN"/>
<dbReference type="PANTHER" id="PTHR13608">
    <property type="entry name" value="ARMADILLO-LIKE HELICAL DOMAIN-CONTAINING PROTEIN 3"/>
    <property type="match status" value="1"/>
</dbReference>
<reference evidence="6" key="1">
    <citation type="submission" date="2025-08" db="UniProtKB">
        <authorList>
            <consortium name="Ensembl"/>
        </authorList>
    </citation>
    <scope>IDENTIFICATION</scope>
</reference>
<dbReference type="GO" id="GO:0005829">
    <property type="term" value="C:cytosol"/>
    <property type="evidence" value="ECO:0007669"/>
    <property type="project" value="TreeGrafter"/>
</dbReference>
<proteinExistence type="predicted"/>
<organism evidence="6 7">
    <name type="scientific">Sinocyclocheilus grahami</name>
    <name type="common">Dianchi golden-line fish</name>
    <name type="synonym">Barbus grahami</name>
    <dbReference type="NCBI Taxonomy" id="75366"/>
    <lineage>
        <taxon>Eukaryota</taxon>
        <taxon>Metazoa</taxon>
        <taxon>Chordata</taxon>
        <taxon>Craniata</taxon>
        <taxon>Vertebrata</taxon>
        <taxon>Euteleostomi</taxon>
        <taxon>Actinopterygii</taxon>
        <taxon>Neopterygii</taxon>
        <taxon>Teleostei</taxon>
        <taxon>Ostariophysi</taxon>
        <taxon>Cypriniformes</taxon>
        <taxon>Cyprinidae</taxon>
        <taxon>Cyprininae</taxon>
        <taxon>Sinocyclocheilus</taxon>
    </lineage>
</organism>
<dbReference type="InterPro" id="IPR039868">
    <property type="entry name" value="ARMD3-like"/>
</dbReference>
<dbReference type="SMART" id="SM01158">
    <property type="entry name" value="DUF1741"/>
    <property type="match status" value="1"/>
</dbReference>
<keyword evidence="7" id="KW-1185">Reference proteome</keyword>
<comment type="subcellular location">
    <subcellularLocation>
        <location evidence="1">Membrane</location>
    </subcellularLocation>
</comment>
<dbReference type="SUPFAM" id="SSF48371">
    <property type="entry name" value="ARM repeat"/>
    <property type="match status" value="1"/>
</dbReference>
<dbReference type="GO" id="GO:0016020">
    <property type="term" value="C:membrane"/>
    <property type="evidence" value="ECO:0007669"/>
    <property type="project" value="UniProtKB-SubCell"/>
</dbReference>
<name>A0A672MY15_SINGR</name>
<feature type="domain" description="Armadillo-like helical" evidence="5">
    <location>
        <begin position="451"/>
        <end position="687"/>
    </location>
</feature>
<dbReference type="InterPro" id="IPR013636">
    <property type="entry name" value="ARMH3_C"/>
</dbReference>
<dbReference type="Ensembl" id="ENSSGRT00000046735.1">
    <property type="protein sequence ID" value="ENSSGRP00000043648.1"/>
    <property type="gene ID" value="ENSSGRG00000023156.1"/>
</dbReference>
<evidence type="ECO:0000313" key="6">
    <source>
        <dbReference type="Ensembl" id="ENSSGRP00000043648.1"/>
    </source>
</evidence>
<evidence type="ECO:0000313" key="7">
    <source>
        <dbReference type="Proteomes" id="UP000472262"/>
    </source>
</evidence>
<keyword evidence="2" id="KW-0812">Transmembrane</keyword>
<evidence type="ECO:0000259" key="5">
    <source>
        <dbReference type="SMART" id="SM01158"/>
    </source>
</evidence>
<dbReference type="InParanoid" id="A0A672MY15"/>
<dbReference type="AlphaFoldDB" id="A0A672MY15"/>
<evidence type="ECO:0000256" key="3">
    <source>
        <dbReference type="ARBA" id="ARBA00022989"/>
    </source>
</evidence>
<evidence type="ECO:0000256" key="1">
    <source>
        <dbReference type="ARBA" id="ARBA00004370"/>
    </source>
</evidence>
<protein>
    <submittedName>
        <fullName evidence="6">UPF0668 protein C10orf76 homolog</fullName>
    </submittedName>
</protein>
<gene>
    <name evidence="6" type="primary">LOC107551381</name>
</gene>
<dbReference type="Proteomes" id="UP000472262">
    <property type="component" value="Unassembled WGS sequence"/>
</dbReference>
<keyword evidence="3" id="KW-1133">Transmembrane helix</keyword>
<evidence type="ECO:0000256" key="4">
    <source>
        <dbReference type="ARBA" id="ARBA00023136"/>
    </source>
</evidence>
<keyword evidence="4" id="KW-0472">Membrane</keyword>
<reference evidence="6" key="2">
    <citation type="submission" date="2025-09" db="UniProtKB">
        <authorList>
            <consortium name="Ensembl"/>
        </authorList>
    </citation>
    <scope>IDENTIFICATION</scope>
</reference>
<dbReference type="PANTHER" id="PTHR13608:SF3">
    <property type="entry name" value="ARMADILLO-LIKE HELICAL DOMAIN-CONTAINING PROTEIN 3"/>
    <property type="match status" value="1"/>
</dbReference>
<dbReference type="Pfam" id="PF08427">
    <property type="entry name" value="ARMH3_C"/>
    <property type="match status" value="1"/>
</dbReference>
<dbReference type="InterPro" id="IPR016024">
    <property type="entry name" value="ARM-type_fold"/>
</dbReference>
<accession>A0A672MY15</accession>
<dbReference type="FunCoup" id="A0A672MY15">
    <property type="interactions" value="1153"/>
</dbReference>
<evidence type="ECO:0000256" key="2">
    <source>
        <dbReference type="ARBA" id="ARBA00022692"/>
    </source>
</evidence>
<sequence>MAQTEKKAGLLRRTSSSKKPLKEKVVLMYDEIFAKEDPTKHNPRFWDELFLMKVNLEYLEGKLESLDGDEVMKIKDNINSLFHHCVQALGEEHQIKVVNALQTLCALFRGVHQKNKSATGFDIINMLMGFDKAELRMKELMESLDSLLCGDGSESLKSLCLKLLLCLVTVTDNISQNTILEYVMINSIFEAILQILSDVSSRAQHGYDAVVLLALLVNYRKYESVNPYIVKLSIVDDEPTLDGMGMVIHHALTEYNRQYKDKEEENQGGFFSTLSSMVGSMFIADADEKLSVQTNEAILLALYEAVHLNRNFITVLAQSHPEIDMATTPATPVPASPTTPLGTTPPSLDSELCSNIIHSASCQTHRTFFLLQNTKPFISLSFKPVFCAYLTRDFLCVFSDEHRLNSARLCLIILTCIAEDQYADAFLHDDNMNFRVNLHRMPMRHRKKAADKSIPSRPLVCAVLDLMVEFIITHMMKEFPMDLYVRCVQIIHKLICYQKKCRIRMHYTWRELWSALINLLKFLLSNETILLAKHNIFQLALQVVNLFNMFITYGDTFLPTPSSYDELYYEIIRMHQVFENLYCMVLRVSTNAGQWKEPASKVTHALVNVRAIINHFNPKIESYAAVNHISQLSEDQVLEVVRSNYDTLTLKLQDGLDQFERYSEQPREAGFFKELVRSISLNVRKNVSLSTMSQDVLLKEFSLIS</sequence>